<accession>A0A1B7NXY7</accession>
<keyword evidence="1" id="KW-0812">Transmembrane</keyword>
<protein>
    <submittedName>
        <fullName evidence="2">Uncharacterized protein</fullName>
    </submittedName>
</protein>
<evidence type="ECO:0000256" key="1">
    <source>
        <dbReference type="SAM" id="Phobius"/>
    </source>
</evidence>
<keyword evidence="1" id="KW-0472">Membrane</keyword>
<feature type="transmembrane region" description="Helical" evidence="1">
    <location>
        <begin position="79"/>
        <end position="98"/>
    </location>
</feature>
<comment type="caution">
    <text evidence="2">The sequence shown here is derived from an EMBL/GenBank/DDBJ whole genome shotgun (WGS) entry which is preliminary data.</text>
</comment>
<keyword evidence="1" id="KW-1133">Transmembrane helix</keyword>
<sequence length="129" mass="14163">MGHVSKSKASVNQCSLRQLFMISINNTLLTGETIQRKILNDRCSPSQNRKADIPPSINAASISDILFHKKKHPNLKMKSFYTLALLIAAAVVYASPVAPVEAKPGPKAEDAAGRYFFYPVPQAETEDAY</sequence>
<organism evidence="2 3">
    <name type="scientific">Emergomyces africanus</name>
    <dbReference type="NCBI Taxonomy" id="1955775"/>
    <lineage>
        <taxon>Eukaryota</taxon>
        <taxon>Fungi</taxon>
        <taxon>Dikarya</taxon>
        <taxon>Ascomycota</taxon>
        <taxon>Pezizomycotina</taxon>
        <taxon>Eurotiomycetes</taxon>
        <taxon>Eurotiomycetidae</taxon>
        <taxon>Onygenales</taxon>
        <taxon>Ajellomycetaceae</taxon>
        <taxon>Emergomyces</taxon>
    </lineage>
</organism>
<dbReference type="EMBL" id="LGUA01000468">
    <property type="protein sequence ID" value="OAX81477.1"/>
    <property type="molecule type" value="Genomic_DNA"/>
</dbReference>
<evidence type="ECO:0000313" key="2">
    <source>
        <dbReference type="EMBL" id="OAX81477.1"/>
    </source>
</evidence>
<dbReference type="AlphaFoldDB" id="A0A1B7NXY7"/>
<evidence type="ECO:0000313" key="3">
    <source>
        <dbReference type="Proteomes" id="UP000091918"/>
    </source>
</evidence>
<name>A0A1B7NXY7_9EURO</name>
<gene>
    <name evidence="2" type="ORF">ACJ72_04182</name>
</gene>
<dbReference type="Proteomes" id="UP000091918">
    <property type="component" value="Unassembled WGS sequence"/>
</dbReference>
<keyword evidence="3" id="KW-1185">Reference proteome</keyword>
<reference evidence="2 3" key="1">
    <citation type="submission" date="2015-07" db="EMBL/GenBank/DDBJ databases">
        <title>Emmonsia species relationships and genome sequence.</title>
        <authorList>
            <person name="Cuomo C.A."/>
            <person name="Schwartz I.S."/>
            <person name="Kenyon C."/>
            <person name="de Hoog G.S."/>
            <person name="Govender N.P."/>
            <person name="Botha A."/>
            <person name="Moreno L."/>
            <person name="de Vries M."/>
            <person name="Munoz J.F."/>
            <person name="Stielow J.B."/>
        </authorList>
    </citation>
    <scope>NUCLEOTIDE SEQUENCE [LARGE SCALE GENOMIC DNA]</scope>
    <source>
        <strain evidence="2 3">CBS 136260</strain>
    </source>
</reference>
<proteinExistence type="predicted"/>